<keyword evidence="9" id="KW-1185">Reference proteome</keyword>
<dbReference type="InterPro" id="IPR007267">
    <property type="entry name" value="GtrA_DPMS_TM"/>
</dbReference>
<keyword evidence="4 6" id="KW-1133">Transmembrane helix</keyword>
<dbReference type="EMBL" id="CP108125">
    <property type="protein sequence ID" value="WTO84776.1"/>
    <property type="molecule type" value="Genomic_DNA"/>
</dbReference>
<evidence type="ECO:0000256" key="1">
    <source>
        <dbReference type="ARBA" id="ARBA00004141"/>
    </source>
</evidence>
<keyword evidence="3 6" id="KW-0812">Transmembrane</keyword>
<sequence>MRGRPHRREILGFAAAGLAAYAVDLALFTALRGPAGLGPLTAKGLSFLAGCTVAYAGNALGTYRHTRPRGPRPYAAFLLVNTAGAAVQLLCLAVSHYGLGFTSQRADTVSGAVVGMSLATVLRFWGTRTWVFRAEGRVGSWTG</sequence>
<evidence type="ECO:0000313" key="8">
    <source>
        <dbReference type="EMBL" id="WTO84776.1"/>
    </source>
</evidence>
<feature type="transmembrane region" description="Helical" evidence="6">
    <location>
        <begin position="75"/>
        <end position="97"/>
    </location>
</feature>
<feature type="transmembrane region" description="Helical" evidence="6">
    <location>
        <begin position="109"/>
        <end position="126"/>
    </location>
</feature>
<dbReference type="PANTHER" id="PTHR38459">
    <property type="entry name" value="PROPHAGE BACTOPRENOL-LINKED GLUCOSE TRANSLOCASE HOMOLOG"/>
    <property type="match status" value="1"/>
</dbReference>
<name>A0ABZ1IWX7_9ACTN</name>
<evidence type="ECO:0000256" key="3">
    <source>
        <dbReference type="ARBA" id="ARBA00022692"/>
    </source>
</evidence>
<gene>
    <name evidence="8" type="ORF">OHU27_21095</name>
</gene>
<evidence type="ECO:0000259" key="7">
    <source>
        <dbReference type="Pfam" id="PF04138"/>
    </source>
</evidence>
<organism evidence="8 9">
    <name type="scientific">Streptomyces nigra</name>
    <dbReference type="NCBI Taxonomy" id="1827580"/>
    <lineage>
        <taxon>Bacteria</taxon>
        <taxon>Bacillati</taxon>
        <taxon>Actinomycetota</taxon>
        <taxon>Actinomycetes</taxon>
        <taxon>Kitasatosporales</taxon>
        <taxon>Streptomycetaceae</taxon>
        <taxon>Streptomyces</taxon>
    </lineage>
</organism>
<comment type="subcellular location">
    <subcellularLocation>
        <location evidence="1">Membrane</location>
        <topology evidence="1">Multi-pass membrane protein</topology>
    </subcellularLocation>
</comment>
<protein>
    <submittedName>
        <fullName evidence="8">GtrA family protein</fullName>
    </submittedName>
</protein>
<dbReference type="PANTHER" id="PTHR38459:SF6">
    <property type="entry name" value="ARABINOGALACTAN BIOSYNTHESIS RECRUITING PROTEIN RV3789"/>
    <property type="match status" value="1"/>
</dbReference>
<dbReference type="Proteomes" id="UP001622690">
    <property type="component" value="Chromosome"/>
</dbReference>
<feature type="domain" description="GtrA/DPMS transmembrane" evidence="7">
    <location>
        <begin position="13"/>
        <end position="132"/>
    </location>
</feature>
<evidence type="ECO:0000256" key="4">
    <source>
        <dbReference type="ARBA" id="ARBA00022989"/>
    </source>
</evidence>
<evidence type="ECO:0000313" key="9">
    <source>
        <dbReference type="Proteomes" id="UP001622690"/>
    </source>
</evidence>
<evidence type="ECO:0000256" key="2">
    <source>
        <dbReference type="ARBA" id="ARBA00009399"/>
    </source>
</evidence>
<evidence type="ECO:0000256" key="5">
    <source>
        <dbReference type="ARBA" id="ARBA00023136"/>
    </source>
</evidence>
<dbReference type="Pfam" id="PF04138">
    <property type="entry name" value="GtrA_DPMS_TM"/>
    <property type="match status" value="1"/>
</dbReference>
<feature type="transmembrane region" description="Helical" evidence="6">
    <location>
        <begin position="46"/>
        <end position="63"/>
    </location>
</feature>
<comment type="similarity">
    <text evidence="2">Belongs to the GtrA family.</text>
</comment>
<reference evidence="8 9" key="1">
    <citation type="submission" date="2022-10" db="EMBL/GenBank/DDBJ databases">
        <title>The complete genomes of actinobacterial strains from the NBC collection.</title>
        <authorList>
            <person name="Joergensen T.S."/>
            <person name="Alvarez Arevalo M."/>
            <person name="Sterndorff E.B."/>
            <person name="Faurdal D."/>
            <person name="Vuksanovic O."/>
            <person name="Mourched A.-S."/>
            <person name="Charusanti P."/>
            <person name="Shaw S."/>
            <person name="Blin K."/>
            <person name="Weber T."/>
        </authorList>
    </citation>
    <scope>NUCLEOTIDE SEQUENCE [LARGE SCALE GENOMIC DNA]</scope>
    <source>
        <strain evidence="8 9">NBC_00206</strain>
    </source>
</reference>
<evidence type="ECO:0000256" key="6">
    <source>
        <dbReference type="SAM" id="Phobius"/>
    </source>
</evidence>
<keyword evidence="5 6" id="KW-0472">Membrane</keyword>
<accession>A0ABZ1IWX7</accession>
<proteinExistence type="inferred from homology"/>
<dbReference type="InterPro" id="IPR051401">
    <property type="entry name" value="GtrA_CellWall_Glycosyl"/>
</dbReference>